<feature type="compositionally biased region" description="Basic and acidic residues" evidence="1">
    <location>
        <begin position="19"/>
        <end position="30"/>
    </location>
</feature>
<protein>
    <submittedName>
        <fullName evidence="2">Uncharacterized protein</fullName>
    </submittedName>
</protein>
<evidence type="ECO:0000256" key="1">
    <source>
        <dbReference type="SAM" id="MobiDB-lite"/>
    </source>
</evidence>
<evidence type="ECO:0000313" key="3">
    <source>
        <dbReference type="Proteomes" id="UP001151760"/>
    </source>
</evidence>
<reference evidence="2" key="2">
    <citation type="submission" date="2022-01" db="EMBL/GenBank/DDBJ databases">
        <authorList>
            <person name="Yamashiro T."/>
            <person name="Shiraishi A."/>
            <person name="Satake H."/>
            <person name="Nakayama K."/>
        </authorList>
    </citation>
    <scope>NUCLEOTIDE SEQUENCE</scope>
</reference>
<keyword evidence="3" id="KW-1185">Reference proteome</keyword>
<gene>
    <name evidence="2" type="ORF">Tco_0706638</name>
</gene>
<organism evidence="2 3">
    <name type="scientific">Tanacetum coccineum</name>
    <dbReference type="NCBI Taxonomy" id="301880"/>
    <lineage>
        <taxon>Eukaryota</taxon>
        <taxon>Viridiplantae</taxon>
        <taxon>Streptophyta</taxon>
        <taxon>Embryophyta</taxon>
        <taxon>Tracheophyta</taxon>
        <taxon>Spermatophyta</taxon>
        <taxon>Magnoliopsida</taxon>
        <taxon>eudicotyledons</taxon>
        <taxon>Gunneridae</taxon>
        <taxon>Pentapetalae</taxon>
        <taxon>asterids</taxon>
        <taxon>campanulids</taxon>
        <taxon>Asterales</taxon>
        <taxon>Asteraceae</taxon>
        <taxon>Asteroideae</taxon>
        <taxon>Anthemideae</taxon>
        <taxon>Anthemidinae</taxon>
        <taxon>Tanacetum</taxon>
    </lineage>
</organism>
<sequence>MSARIDSLDDEASLGDQEDASKQGRKSHDFDADEDITLENVHDADMFGVHDLDGHEVFVETKEHVVNVAITTSTILVSAVKDLSDVDMTLAQALAELKSTKPKAVTTAATTTTTIDKGKGIMVEEPLKRKKKDQEQEELTIEEKSKLFQQLLEKRRKHFAAKRAEDRRNRPPTKAQQKEYNVYLFENMTGWKPKDLKTKSFANVQELFDKAMKRVNTFVDMDTELMGGSEVIEEGSETREESSSKRVGDELEQEPSKK</sequence>
<accession>A0ABQ4YA72</accession>
<dbReference type="EMBL" id="BQNB010010181">
    <property type="protein sequence ID" value="GJS73797.1"/>
    <property type="molecule type" value="Genomic_DNA"/>
</dbReference>
<feature type="region of interest" description="Disordered" evidence="1">
    <location>
        <begin position="1"/>
        <end position="32"/>
    </location>
</feature>
<name>A0ABQ4YA72_9ASTR</name>
<feature type="compositionally biased region" description="Basic and acidic residues" evidence="1">
    <location>
        <begin position="236"/>
        <end position="258"/>
    </location>
</feature>
<feature type="region of interest" description="Disordered" evidence="1">
    <location>
        <begin position="223"/>
        <end position="258"/>
    </location>
</feature>
<evidence type="ECO:0000313" key="2">
    <source>
        <dbReference type="EMBL" id="GJS73797.1"/>
    </source>
</evidence>
<feature type="compositionally biased region" description="Acidic residues" evidence="1">
    <location>
        <begin position="8"/>
        <end position="18"/>
    </location>
</feature>
<comment type="caution">
    <text evidence="2">The sequence shown here is derived from an EMBL/GenBank/DDBJ whole genome shotgun (WGS) entry which is preliminary data.</text>
</comment>
<proteinExistence type="predicted"/>
<dbReference type="Proteomes" id="UP001151760">
    <property type="component" value="Unassembled WGS sequence"/>
</dbReference>
<reference evidence="2" key="1">
    <citation type="journal article" date="2022" name="Int. J. Mol. Sci.">
        <title>Draft Genome of Tanacetum Coccineum: Genomic Comparison of Closely Related Tanacetum-Family Plants.</title>
        <authorList>
            <person name="Yamashiro T."/>
            <person name="Shiraishi A."/>
            <person name="Nakayama K."/>
            <person name="Satake H."/>
        </authorList>
    </citation>
    <scope>NUCLEOTIDE SEQUENCE</scope>
</reference>